<sequence>MSTIRTSAALDVEQGVFEQKSAEDVLASLHELQAELHAFLTTHTSRLVSLRNTLAGSDPRGIQRPISNLTNRDSGFATSISSASVSKTSPNDAPGLPTEELDAHVWQLDKFLRSEIHIFAKLRDRLPLAPGKESSSNATKDAKHKEDAAFEALVSQFNMLVVISTFTASLIVSFLSLVKSIVVDNHPVAFDIGMLLSFLAMSLHFGNIIVAGRGSALTSQRAADRDGRHDLAYFRHYLALCEQLQFLATVVFLVSIVQLTFFIFHDIIFPFVLLGCAVFGGLVVFWSAYWQVSMTYRNLHFVFSKVRGFAVTSTSYLRGRYS</sequence>
<dbReference type="OrthoDB" id="3062838at2759"/>
<feature type="transmembrane region" description="Helical" evidence="1">
    <location>
        <begin position="267"/>
        <end position="289"/>
    </location>
</feature>
<protein>
    <submittedName>
        <fullName evidence="2">Uncharacterized protein</fullName>
    </submittedName>
</protein>
<evidence type="ECO:0000256" key="1">
    <source>
        <dbReference type="SAM" id="Phobius"/>
    </source>
</evidence>
<feature type="transmembrane region" description="Helical" evidence="1">
    <location>
        <begin position="160"/>
        <end position="182"/>
    </location>
</feature>
<gene>
    <name evidence="2" type="ORF">LshimejAT787_0601140</name>
</gene>
<organism evidence="2 3">
    <name type="scientific">Lyophyllum shimeji</name>
    <name type="common">Hon-shimeji</name>
    <name type="synonym">Tricholoma shimeji</name>
    <dbReference type="NCBI Taxonomy" id="47721"/>
    <lineage>
        <taxon>Eukaryota</taxon>
        <taxon>Fungi</taxon>
        <taxon>Dikarya</taxon>
        <taxon>Basidiomycota</taxon>
        <taxon>Agaricomycotina</taxon>
        <taxon>Agaricomycetes</taxon>
        <taxon>Agaricomycetidae</taxon>
        <taxon>Agaricales</taxon>
        <taxon>Tricholomatineae</taxon>
        <taxon>Lyophyllaceae</taxon>
        <taxon>Lyophyllum</taxon>
    </lineage>
</organism>
<keyword evidence="1" id="KW-0812">Transmembrane</keyword>
<evidence type="ECO:0000313" key="2">
    <source>
        <dbReference type="EMBL" id="GLB38952.1"/>
    </source>
</evidence>
<evidence type="ECO:0000313" key="3">
    <source>
        <dbReference type="Proteomes" id="UP001063166"/>
    </source>
</evidence>
<reference evidence="2" key="1">
    <citation type="submission" date="2022-07" db="EMBL/GenBank/DDBJ databases">
        <title>The genome of Lyophyllum shimeji provides insight into the initial evolution of ectomycorrhizal fungal genome.</title>
        <authorList>
            <person name="Kobayashi Y."/>
            <person name="Shibata T."/>
            <person name="Hirakawa H."/>
            <person name="Shigenobu S."/>
            <person name="Nishiyama T."/>
            <person name="Yamada A."/>
            <person name="Hasebe M."/>
            <person name="Kawaguchi M."/>
        </authorList>
    </citation>
    <scope>NUCLEOTIDE SEQUENCE</scope>
    <source>
        <strain evidence="2">AT787</strain>
    </source>
</reference>
<feature type="transmembrane region" description="Helical" evidence="1">
    <location>
        <begin position="194"/>
        <end position="216"/>
    </location>
</feature>
<feature type="transmembrane region" description="Helical" evidence="1">
    <location>
        <begin position="237"/>
        <end position="261"/>
    </location>
</feature>
<dbReference type="AlphaFoldDB" id="A0A9P3UN44"/>
<name>A0A9P3UN44_LYOSH</name>
<keyword evidence="1" id="KW-0472">Membrane</keyword>
<dbReference type="Proteomes" id="UP001063166">
    <property type="component" value="Unassembled WGS sequence"/>
</dbReference>
<proteinExistence type="predicted"/>
<keyword evidence="1" id="KW-1133">Transmembrane helix</keyword>
<accession>A0A9P3UN44</accession>
<comment type="caution">
    <text evidence="2">The sequence shown here is derived from an EMBL/GenBank/DDBJ whole genome shotgun (WGS) entry which is preliminary data.</text>
</comment>
<dbReference type="EMBL" id="BRPK01000006">
    <property type="protein sequence ID" value="GLB38952.1"/>
    <property type="molecule type" value="Genomic_DNA"/>
</dbReference>
<keyword evidence="3" id="KW-1185">Reference proteome</keyword>